<dbReference type="STRING" id="1499687.BN1080_03356"/>
<keyword evidence="6" id="KW-0145">Chemotaxis</keyword>
<keyword evidence="12" id="KW-0969">Cilium</keyword>
<evidence type="ECO:0000313" key="12">
    <source>
        <dbReference type="EMBL" id="CEG24334.1"/>
    </source>
</evidence>
<evidence type="ECO:0000256" key="2">
    <source>
        <dbReference type="ARBA" id="ARBA00010004"/>
    </source>
</evidence>
<dbReference type="Pfam" id="PF02050">
    <property type="entry name" value="FliJ"/>
    <property type="match status" value="1"/>
</dbReference>
<reference evidence="12 13" key="1">
    <citation type="submission" date="2014-09" db="EMBL/GenBank/DDBJ databases">
        <authorList>
            <person name="Urmite Genomes Urmite Genomes"/>
        </authorList>
    </citation>
    <scope>NUCLEOTIDE SEQUENCE [LARGE SCALE GENOMIC DNA]</scope>
    <source>
        <strain evidence="12 13">ES2</strain>
    </source>
</reference>
<dbReference type="OrthoDB" id="2968361at2"/>
<sequence length="155" mass="18464">MTQFNFRFQKILDLKGNEKGFAQIQMADAIKQQEAGYERNAIIYQKLAEAEHMKKEKQEDGVNISELRMLVNYIHQLQEQLLSSNRELERLQNNVSRSQNHLQEKAQEEKTWDNLKQHKADQFHEQNKIIEQNFFDEMASTRFYRTSQSNIAERG</sequence>
<protein>
    <recommendedName>
        <fullName evidence="3">Flagellar FliJ protein</fullName>
    </recommendedName>
</protein>
<organism evidence="12 13">
    <name type="scientific">Planococcus massiliensis</name>
    <dbReference type="NCBI Taxonomy" id="1499687"/>
    <lineage>
        <taxon>Bacteria</taxon>
        <taxon>Bacillati</taxon>
        <taxon>Bacillota</taxon>
        <taxon>Bacilli</taxon>
        <taxon>Bacillales</taxon>
        <taxon>Caryophanaceae</taxon>
        <taxon>Planococcus</taxon>
    </lineage>
</organism>
<comment type="similarity">
    <text evidence="2">Belongs to the FliJ family.</text>
</comment>
<dbReference type="InterPro" id="IPR053716">
    <property type="entry name" value="Flag_assembly_chemotaxis_eff"/>
</dbReference>
<dbReference type="GO" id="GO:0044781">
    <property type="term" value="P:bacterial-type flagellum organization"/>
    <property type="evidence" value="ECO:0007669"/>
    <property type="project" value="UniProtKB-KW"/>
</dbReference>
<evidence type="ECO:0000256" key="11">
    <source>
        <dbReference type="SAM" id="Coils"/>
    </source>
</evidence>
<evidence type="ECO:0000256" key="1">
    <source>
        <dbReference type="ARBA" id="ARBA00004413"/>
    </source>
</evidence>
<dbReference type="GO" id="GO:0005886">
    <property type="term" value="C:plasma membrane"/>
    <property type="evidence" value="ECO:0007669"/>
    <property type="project" value="UniProtKB-SubCell"/>
</dbReference>
<feature type="coiled-coil region" evidence="11">
    <location>
        <begin position="74"/>
        <end position="108"/>
    </location>
</feature>
<dbReference type="AlphaFoldDB" id="A0A098EPW6"/>
<gene>
    <name evidence="12" type="ORF">BN1080_03356</name>
</gene>
<evidence type="ECO:0000313" key="13">
    <source>
        <dbReference type="Proteomes" id="UP000043699"/>
    </source>
</evidence>
<evidence type="ECO:0000256" key="10">
    <source>
        <dbReference type="ARBA" id="ARBA00023225"/>
    </source>
</evidence>
<keyword evidence="4" id="KW-0813">Transport</keyword>
<keyword evidence="9" id="KW-0472">Membrane</keyword>
<keyword evidence="11" id="KW-0175">Coiled coil</keyword>
<dbReference type="Proteomes" id="UP000043699">
    <property type="component" value="Unassembled WGS sequence"/>
</dbReference>
<evidence type="ECO:0000256" key="9">
    <source>
        <dbReference type="ARBA" id="ARBA00023136"/>
    </source>
</evidence>
<evidence type="ECO:0000256" key="4">
    <source>
        <dbReference type="ARBA" id="ARBA00022448"/>
    </source>
</evidence>
<evidence type="ECO:0000256" key="3">
    <source>
        <dbReference type="ARBA" id="ARBA00020392"/>
    </source>
</evidence>
<dbReference type="GO" id="GO:0009288">
    <property type="term" value="C:bacterial-type flagellum"/>
    <property type="evidence" value="ECO:0007669"/>
    <property type="project" value="InterPro"/>
</dbReference>
<dbReference type="RefSeq" id="WP_052653882.1">
    <property type="nucleotide sequence ID" value="NZ_CCXS01000001.1"/>
</dbReference>
<keyword evidence="12" id="KW-0282">Flagellum</keyword>
<dbReference type="GO" id="GO:0006935">
    <property type="term" value="P:chemotaxis"/>
    <property type="evidence" value="ECO:0007669"/>
    <property type="project" value="UniProtKB-KW"/>
</dbReference>
<dbReference type="NCBIfam" id="TIGR02473">
    <property type="entry name" value="flagell_FliJ"/>
    <property type="match status" value="1"/>
</dbReference>
<evidence type="ECO:0000256" key="8">
    <source>
        <dbReference type="ARBA" id="ARBA00022927"/>
    </source>
</evidence>
<name>A0A098EPW6_9BACL</name>
<dbReference type="EMBL" id="CCXS01000001">
    <property type="protein sequence ID" value="CEG24334.1"/>
    <property type="molecule type" value="Genomic_DNA"/>
</dbReference>
<keyword evidence="10" id="KW-1006">Bacterial flagellum protein export</keyword>
<dbReference type="GO" id="GO:0071973">
    <property type="term" value="P:bacterial-type flagellum-dependent cell motility"/>
    <property type="evidence" value="ECO:0007669"/>
    <property type="project" value="InterPro"/>
</dbReference>
<proteinExistence type="inferred from homology"/>
<evidence type="ECO:0000256" key="6">
    <source>
        <dbReference type="ARBA" id="ARBA00022500"/>
    </source>
</evidence>
<keyword evidence="13" id="KW-1185">Reference proteome</keyword>
<evidence type="ECO:0000256" key="7">
    <source>
        <dbReference type="ARBA" id="ARBA00022795"/>
    </source>
</evidence>
<dbReference type="GO" id="GO:0015031">
    <property type="term" value="P:protein transport"/>
    <property type="evidence" value="ECO:0007669"/>
    <property type="project" value="UniProtKB-KW"/>
</dbReference>
<keyword evidence="5" id="KW-1003">Cell membrane</keyword>
<keyword evidence="12" id="KW-0966">Cell projection</keyword>
<comment type="subcellular location">
    <subcellularLocation>
        <location evidence="1">Cell membrane</location>
        <topology evidence="1">Peripheral membrane protein</topology>
        <orientation evidence="1">Cytoplasmic side</orientation>
    </subcellularLocation>
</comment>
<keyword evidence="7" id="KW-1005">Bacterial flagellum biogenesis</keyword>
<dbReference type="Gene3D" id="1.10.287.1700">
    <property type="match status" value="1"/>
</dbReference>
<evidence type="ECO:0000256" key="5">
    <source>
        <dbReference type="ARBA" id="ARBA00022475"/>
    </source>
</evidence>
<accession>A0A098EPW6</accession>
<keyword evidence="8" id="KW-0653">Protein transport</keyword>
<dbReference type="InterPro" id="IPR012823">
    <property type="entry name" value="Flagell_FliJ"/>
</dbReference>